<organism evidence="9">
    <name type="scientific">marine metagenome</name>
    <dbReference type="NCBI Taxonomy" id="408172"/>
    <lineage>
        <taxon>unclassified sequences</taxon>
        <taxon>metagenomes</taxon>
        <taxon>ecological metagenomes</taxon>
    </lineage>
</organism>
<comment type="similarity">
    <text evidence="2">Belongs to the ATPase epsilon chain family.</text>
</comment>
<dbReference type="Gene3D" id="2.60.15.10">
    <property type="entry name" value="F0F1 ATP synthase delta/epsilon subunit, N-terminal"/>
    <property type="match status" value="1"/>
</dbReference>
<dbReference type="SUPFAM" id="SSF51344">
    <property type="entry name" value="Epsilon subunit of F1F0-ATP synthase N-terminal domain"/>
    <property type="match status" value="1"/>
</dbReference>
<keyword evidence="5" id="KW-0472">Membrane</keyword>
<keyword evidence="3" id="KW-0813">Transport</keyword>
<dbReference type="PANTHER" id="PTHR13822">
    <property type="entry name" value="ATP SYNTHASE DELTA/EPSILON CHAIN"/>
    <property type="match status" value="1"/>
</dbReference>
<name>A0A383DT73_9ZZZZ</name>
<dbReference type="InterPro" id="IPR036771">
    <property type="entry name" value="ATPsynth_dsu/esu_N"/>
</dbReference>
<dbReference type="Pfam" id="PF02823">
    <property type="entry name" value="ATP-synt_DE_N"/>
    <property type="match status" value="1"/>
</dbReference>
<reference evidence="9" key="1">
    <citation type="submission" date="2018-05" db="EMBL/GenBank/DDBJ databases">
        <authorList>
            <person name="Lanie J.A."/>
            <person name="Ng W.-L."/>
            <person name="Kazmierczak K.M."/>
            <person name="Andrzejewski T.M."/>
            <person name="Davidsen T.M."/>
            <person name="Wayne K.J."/>
            <person name="Tettelin H."/>
            <person name="Glass J.I."/>
            <person name="Rusch D."/>
            <person name="Podicherti R."/>
            <person name="Tsui H.-C.T."/>
            <person name="Winkler M.E."/>
        </authorList>
    </citation>
    <scope>NUCLEOTIDE SEQUENCE</scope>
</reference>
<accession>A0A383DT73</accession>
<dbReference type="EMBL" id="UINC01219546">
    <property type="protein sequence ID" value="SVE47058.1"/>
    <property type="molecule type" value="Genomic_DNA"/>
</dbReference>
<feature type="domain" description="ATP synthase F1 complex delta/epsilon subunit N-terminal" evidence="8">
    <location>
        <begin position="4"/>
        <end position="68"/>
    </location>
</feature>
<feature type="non-terminal residue" evidence="9">
    <location>
        <position position="1"/>
    </location>
</feature>
<dbReference type="InterPro" id="IPR001469">
    <property type="entry name" value="ATP_synth_F1_dsu/esu"/>
</dbReference>
<evidence type="ECO:0000256" key="4">
    <source>
        <dbReference type="ARBA" id="ARBA00023065"/>
    </source>
</evidence>
<keyword evidence="6" id="KW-0139">CF(1)</keyword>
<sequence length="84" mass="9030">VLDKGQVEYLRAPSTNGLFGVLPGHTKSMIALDIGELKITNESEDCYLSTSGGYAEITGDKVQILVETVEQSNEIDANRAKESA</sequence>
<gene>
    <name evidence="9" type="ORF">METZ01_LOCUS499912</name>
</gene>
<evidence type="ECO:0000256" key="6">
    <source>
        <dbReference type="ARBA" id="ARBA00023196"/>
    </source>
</evidence>
<evidence type="ECO:0000313" key="9">
    <source>
        <dbReference type="EMBL" id="SVE47058.1"/>
    </source>
</evidence>
<evidence type="ECO:0000256" key="3">
    <source>
        <dbReference type="ARBA" id="ARBA00022448"/>
    </source>
</evidence>
<evidence type="ECO:0000256" key="2">
    <source>
        <dbReference type="ARBA" id="ARBA00005712"/>
    </source>
</evidence>
<keyword evidence="4" id="KW-0406">Ion transport</keyword>
<evidence type="ECO:0000256" key="1">
    <source>
        <dbReference type="ARBA" id="ARBA00004170"/>
    </source>
</evidence>
<dbReference type="AlphaFoldDB" id="A0A383DT73"/>
<proteinExistence type="inferred from homology"/>
<keyword evidence="7" id="KW-0066">ATP synthesis</keyword>
<evidence type="ECO:0000256" key="5">
    <source>
        <dbReference type="ARBA" id="ARBA00023136"/>
    </source>
</evidence>
<dbReference type="GO" id="GO:0045259">
    <property type="term" value="C:proton-transporting ATP synthase complex"/>
    <property type="evidence" value="ECO:0007669"/>
    <property type="project" value="UniProtKB-KW"/>
</dbReference>
<evidence type="ECO:0000256" key="7">
    <source>
        <dbReference type="ARBA" id="ARBA00023310"/>
    </source>
</evidence>
<dbReference type="GO" id="GO:0046933">
    <property type="term" value="F:proton-transporting ATP synthase activity, rotational mechanism"/>
    <property type="evidence" value="ECO:0007669"/>
    <property type="project" value="InterPro"/>
</dbReference>
<comment type="subcellular location">
    <subcellularLocation>
        <location evidence="1">Membrane</location>
        <topology evidence="1">Peripheral membrane protein</topology>
    </subcellularLocation>
</comment>
<protein>
    <recommendedName>
        <fullName evidence="8">ATP synthase F1 complex delta/epsilon subunit N-terminal domain-containing protein</fullName>
    </recommendedName>
</protein>
<evidence type="ECO:0000259" key="8">
    <source>
        <dbReference type="Pfam" id="PF02823"/>
    </source>
</evidence>
<dbReference type="PANTHER" id="PTHR13822:SF10">
    <property type="entry name" value="ATP SYNTHASE EPSILON CHAIN, CHLOROPLASTIC"/>
    <property type="match status" value="1"/>
</dbReference>
<feature type="non-terminal residue" evidence="9">
    <location>
        <position position="84"/>
    </location>
</feature>
<dbReference type="InterPro" id="IPR020546">
    <property type="entry name" value="ATP_synth_F1_dsu/esu_N"/>
</dbReference>
<dbReference type="CDD" id="cd12152">
    <property type="entry name" value="F1-ATPase_delta"/>
    <property type="match status" value="1"/>
</dbReference>